<keyword evidence="6 7" id="KW-0275">Fatty acid biosynthesis</keyword>
<comment type="function">
    <text evidence="7">Carrier of the growing fatty acid chain in fatty acid biosynthesis.</text>
</comment>
<keyword evidence="5 7" id="KW-0443">Lipid metabolism</keyword>
<evidence type="ECO:0000256" key="2">
    <source>
        <dbReference type="ARBA" id="ARBA00022516"/>
    </source>
</evidence>
<proteinExistence type="inferred from homology"/>
<protein>
    <recommendedName>
        <fullName evidence="7">Acyl carrier protein</fullName>
        <shortName evidence="7">ACP</shortName>
    </recommendedName>
</protein>
<organism evidence="9 10">
    <name type="scientific">Actinomadura algeriensis</name>
    <dbReference type="NCBI Taxonomy" id="1679523"/>
    <lineage>
        <taxon>Bacteria</taxon>
        <taxon>Bacillati</taxon>
        <taxon>Actinomycetota</taxon>
        <taxon>Actinomycetes</taxon>
        <taxon>Streptosporangiales</taxon>
        <taxon>Thermomonosporaceae</taxon>
        <taxon>Actinomadura</taxon>
    </lineage>
</organism>
<sequence>MNTAGNDIDSMVAGIVEEVAGAPRDEVTPDKHLMQDLDVDSLGVVEIGAAIFDRFEVEIDDDEIKDIRTVGDVTELIRRHLTARAAAS</sequence>
<keyword evidence="4 7" id="KW-0276">Fatty acid metabolism</keyword>
<dbReference type="Proteomes" id="UP000627838">
    <property type="component" value="Unassembled WGS sequence"/>
</dbReference>
<evidence type="ECO:0000259" key="8">
    <source>
        <dbReference type="PROSITE" id="PS50075"/>
    </source>
</evidence>
<dbReference type="EMBL" id="JADBDZ010000001">
    <property type="protein sequence ID" value="MBE1530415.1"/>
    <property type="molecule type" value="Genomic_DNA"/>
</dbReference>
<dbReference type="RefSeq" id="WP_192757421.1">
    <property type="nucleotide sequence ID" value="NZ_JADBDZ010000001.1"/>
</dbReference>
<evidence type="ECO:0000256" key="6">
    <source>
        <dbReference type="ARBA" id="ARBA00023160"/>
    </source>
</evidence>
<dbReference type="InterPro" id="IPR003231">
    <property type="entry name" value="ACP"/>
</dbReference>
<keyword evidence="3 7" id="KW-0597">Phosphoprotein</keyword>
<evidence type="ECO:0000313" key="10">
    <source>
        <dbReference type="Proteomes" id="UP000627838"/>
    </source>
</evidence>
<comment type="similarity">
    <text evidence="7">Belongs to the acyl carrier protein (ACP) family.</text>
</comment>
<name>A0ABR9JJU7_9ACTN</name>
<evidence type="ECO:0000256" key="5">
    <source>
        <dbReference type="ARBA" id="ARBA00023098"/>
    </source>
</evidence>
<keyword evidence="7" id="KW-0963">Cytoplasm</keyword>
<keyword evidence="1 7" id="KW-0596">Phosphopantetheine</keyword>
<dbReference type="Gene3D" id="1.10.1200.10">
    <property type="entry name" value="ACP-like"/>
    <property type="match status" value="1"/>
</dbReference>
<keyword evidence="2 7" id="KW-0444">Lipid biosynthesis</keyword>
<comment type="subcellular location">
    <subcellularLocation>
        <location evidence="7">Cytoplasm</location>
    </subcellularLocation>
</comment>
<comment type="PTM">
    <text evidence="7">4'-phosphopantetheine is transferred from CoA to a specific serine of apo-ACP by AcpS. This modification is essential for activity because fatty acids are bound in thioester linkage to the sulfhydryl of the prosthetic group.</text>
</comment>
<comment type="caution">
    <text evidence="9">The sequence shown here is derived from an EMBL/GenBank/DDBJ whole genome shotgun (WGS) entry which is preliminary data.</text>
</comment>
<keyword evidence="10" id="KW-1185">Reference proteome</keyword>
<evidence type="ECO:0000256" key="3">
    <source>
        <dbReference type="ARBA" id="ARBA00022553"/>
    </source>
</evidence>
<evidence type="ECO:0000256" key="1">
    <source>
        <dbReference type="ARBA" id="ARBA00022450"/>
    </source>
</evidence>
<dbReference type="PANTHER" id="PTHR20863">
    <property type="entry name" value="ACYL CARRIER PROTEIN"/>
    <property type="match status" value="1"/>
</dbReference>
<comment type="pathway">
    <text evidence="7">Lipid metabolism; fatty acid biosynthesis.</text>
</comment>
<feature type="modified residue" description="O-(pantetheine 4'-phosphoryl)serine" evidence="7">
    <location>
        <position position="41"/>
    </location>
</feature>
<feature type="domain" description="Carrier" evidence="8">
    <location>
        <begin position="6"/>
        <end position="81"/>
    </location>
</feature>
<dbReference type="SUPFAM" id="SSF47336">
    <property type="entry name" value="ACP-like"/>
    <property type="match status" value="1"/>
</dbReference>
<dbReference type="InterPro" id="IPR009081">
    <property type="entry name" value="PP-bd_ACP"/>
</dbReference>
<dbReference type="InterPro" id="IPR036736">
    <property type="entry name" value="ACP-like_sf"/>
</dbReference>
<accession>A0ABR9JJU7</accession>
<gene>
    <name evidence="7" type="primary">acpP</name>
    <name evidence="9" type="ORF">H4W34_000248</name>
</gene>
<dbReference type="HAMAP" id="MF_01217">
    <property type="entry name" value="Acyl_carrier"/>
    <property type="match status" value="1"/>
</dbReference>
<reference evidence="9 10" key="1">
    <citation type="submission" date="2020-10" db="EMBL/GenBank/DDBJ databases">
        <title>Sequencing the genomes of 1000 actinobacteria strains.</title>
        <authorList>
            <person name="Klenk H.-P."/>
        </authorList>
    </citation>
    <scope>NUCLEOTIDE SEQUENCE [LARGE SCALE GENOMIC DNA]</scope>
    <source>
        <strain evidence="9 10">DSM 46744</strain>
    </source>
</reference>
<evidence type="ECO:0000256" key="4">
    <source>
        <dbReference type="ARBA" id="ARBA00022832"/>
    </source>
</evidence>
<evidence type="ECO:0000313" key="9">
    <source>
        <dbReference type="EMBL" id="MBE1530415.1"/>
    </source>
</evidence>
<dbReference type="PROSITE" id="PS50075">
    <property type="entry name" value="CARRIER"/>
    <property type="match status" value="1"/>
</dbReference>
<dbReference type="PANTHER" id="PTHR20863:SF76">
    <property type="entry name" value="CARRIER DOMAIN-CONTAINING PROTEIN"/>
    <property type="match status" value="1"/>
</dbReference>
<evidence type="ECO:0000256" key="7">
    <source>
        <dbReference type="HAMAP-Rule" id="MF_01217"/>
    </source>
</evidence>
<dbReference type="Pfam" id="PF00550">
    <property type="entry name" value="PP-binding"/>
    <property type="match status" value="1"/>
</dbReference>